<dbReference type="Proteomes" id="UP000677054">
    <property type="component" value="Unassembled WGS sequence"/>
</dbReference>
<evidence type="ECO:0000256" key="13">
    <source>
        <dbReference type="SAM" id="Phobius"/>
    </source>
</evidence>
<organism evidence="14">
    <name type="scientific">Darwinula stevensoni</name>
    <dbReference type="NCBI Taxonomy" id="69355"/>
    <lineage>
        <taxon>Eukaryota</taxon>
        <taxon>Metazoa</taxon>
        <taxon>Ecdysozoa</taxon>
        <taxon>Arthropoda</taxon>
        <taxon>Crustacea</taxon>
        <taxon>Oligostraca</taxon>
        <taxon>Ostracoda</taxon>
        <taxon>Podocopa</taxon>
        <taxon>Podocopida</taxon>
        <taxon>Darwinulocopina</taxon>
        <taxon>Darwinuloidea</taxon>
        <taxon>Darwinulidae</taxon>
        <taxon>Darwinula</taxon>
    </lineage>
</organism>
<keyword evidence="8" id="KW-1015">Disulfide bond</keyword>
<evidence type="ECO:0000313" key="15">
    <source>
        <dbReference type="Proteomes" id="UP000677054"/>
    </source>
</evidence>
<keyword evidence="7 13" id="KW-0472">Membrane</keyword>
<evidence type="ECO:0000313" key="14">
    <source>
        <dbReference type="EMBL" id="CAD7252528.1"/>
    </source>
</evidence>
<keyword evidence="5 13" id="KW-0812">Transmembrane</keyword>
<dbReference type="OrthoDB" id="514335at2759"/>
<evidence type="ECO:0000256" key="7">
    <source>
        <dbReference type="ARBA" id="ARBA00023136"/>
    </source>
</evidence>
<sequence>MSAIRRWCPYILVVTSVVIAILGLLFNFIIGPKVFENQVYKEIQLVEGTEAMENWLHPPIRIDMKFWFFNITNSEEFLAGAPLELEEIGPYVFEEVITKNVTRRFPNGTLEYYETTRFFFRKEDSIGDQSELITFFNAPLLGVAFLTKTVEEILFQGYNITFLHLLNKALIEDMHYTPEEAAALWDKQLPPDMRDFYFAFYRARPSNPAAPQAFLELPSRLPLELLRSRRTEGMQKFDFAAEGEERVDTYHTCAYETMIYCRFSIAFQTSSMDSGRVPSSRVDVSRSRKSFKVREEMEMGASLTARHFV</sequence>
<comment type="similarity">
    <text evidence="3">Belongs to the CD36 family.</text>
</comment>
<keyword evidence="15" id="KW-1185">Reference proteome</keyword>
<dbReference type="PANTHER" id="PTHR11923:SF110">
    <property type="entry name" value="SCAVENGER RECEPTOR CLASS B MEMBER 1"/>
    <property type="match status" value="1"/>
</dbReference>
<keyword evidence="4" id="KW-1003">Cell membrane</keyword>
<dbReference type="Pfam" id="PF01130">
    <property type="entry name" value="CD36"/>
    <property type="match status" value="1"/>
</dbReference>
<evidence type="ECO:0000256" key="10">
    <source>
        <dbReference type="ARBA" id="ARBA00023180"/>
    </source>
</evidence>
<proteinExistence type="inferred from homology"/>
<protein>
    <recommendedName>
        <fullName evidence="11">Scavenger receptor class B member 1</fullName>
    </recommendedName>
    <alternativeName>
        <fullName evidence="12">SR-BI</fullName>
    </alternativeName>
</protein>
<dbReference type="PRINTS" id="PR01609">
    <property type="entry name" value="CD36FAMILY"/>
</dbReference>
<evidence type="ECO:0000256" key="8">
    <source>
        <dbReference type="ARBA" id="ARBA00023157"/>
    </source>
</evidence>
<evidence type="ECO:0000256" key="11">
    <source>
        <dbReference type="ARBA" id="ARBA00040821"/>
    </source>
</evidence>
<dbReference type="EMBL" id="CAJPEV010004531">
    <property type="protein sequence ID" value="CAG0901944.1"/>
    <property type="molecule type" value="Genomic_DNA"/>
</dbReference>
<evidence type="ECO:0000256" key="4">
    <source>
        <dbReference type="ARBA" id="ARBA00022475"/>
    </source>
</evidence>
<evidence type="ECO:0000256" key="3">
    <source>
        <dbReference type="ARBA" id="ARBA00010532"/>
    </source>
</evidence>
<reference evidence="14" key="1">
    <citation type="submission" date="2020-11" db="EMBL/GenBank/DDBJ databases">
        <authorList>
            <person name="Tran Van P."/>
        </authorList>
    </citation>
    <scope>NUCLEOTIDE SEQUENCE</scope>
</reference>
<evidence type="ECO:0000256" key="1">
    <source>
        <dbReference type="ARBA" id="ARBA00004189"/>
    </source>
</evidence>
<keyword evidence="9" id="KW-0675">Receptor</keyword>
<evidence type="ECO:0000256" key="12">
    <source>
        <dbReference type="ARBA" id="ARBA00042244"/>
    </source>
</evidence>
<keyword evidence="10" id="KW-0325">Glycoprotein</keyword>
<comment type="subcellular location">
    <subcellularLocation>
        <location evidence="2">Cell membrane</location>
        <topology evidence="2">Multi-pass membrane protein</topology>
    </subcellularLocation>
    <subcellularLocation>
        <location evidence="1">Membrane</location>
        <location evidence="1">Caveola</location>
        <topology evidence="1">Multi-pass membrane protein</topology>
    </subcellularLocation>
</comment>
<dbReference type="InterPro" id="IPR002159">
    <property type="entry name" value="CD36_fam"/>
</dbReference>
<dbReference type="EMBL" id="LR904048">
    <property type="protein sequence ID" value="CAD7252528.1"/>
    <property type="molecule type" value="Genomic_DNA"/>
</dbReference>
<evidence type="ECO:0000256" key="6">
    <source>
        <dbReference type="ARBA" id="ARBA00022989"/>
    </source>
</evidence>
<dbReference type="GO" id="GO:0005044">
    <property type="term" value="F:scavenger receptor activity"/>
    <property type="evidence" value="ECO:0007669"/>
    <property type="project" value="TreeGrafter"/>
</dbReference>
<dbReference type="AlphaFoldDB" id="A0A7R9AEG2"/>
<evidence type="ECO:0000256" key="5">
    <source>
        <dbReference type="ARBA" id="ARBA00022692"/>
    </source>
</evidence>
<dbReference type="PANTHER" id="PTHR11923">
    <property type="entry name" value="SCAVENGER RECEPTOR CLASS B TYPE-1 SR-B1"/>
    <property type="match status" value="1"/>
</dbReference>
<name>A0A7R9AEG2_9CRUS</name>
<dbReference type="GO" id="GO:0005737">
    <property type="term" value="C:cytoplasm"/>
    <property type="evidence" value="ECO:0007669"/>
    <property type="project" value="TreeGrafter"/>
</dbReference>
<keyword evidence="6 13" id="KW-1133">Transmembrane helix</keyword>
<evidence type="ECO:0000256" key="9">
    <source>
        <dbReference type="ARBA" id="ARBA00023170"/>
    </source>
</evidence>
<dbReference type="GO" id="GO:0005901">
    <property type="term" value="C:caveola"/>
    <property type="evidence" value="ECO:0007669"/>
    <property type="project" value="UniProtKB-SubCell"/>
</dbReference>
<accession>A0A7R9AEG2</accession>
<feature type="transmembrane region" description="Helical" evidence="13">
    <location>
        <begin position="7"/>
        <end position="30"/>
    </location>
</feature>
<gene>
    <name evidence="14" type="ORF">DSTB1V02_LOCUS12286</name>
</gene>
<evidence type="ECO:0000256" key="2">
    <source>
        <dbReference type="ARBA" id="ARBA00004651"/>
    </source>
</evidence>